<comment type="subcellular location">
    <subcellularLocation>
        <location evidence="1">Membrane</location>
        <topology evidence="1">Multi-pass membrane protein</topology>
    </subcellularLocation>
</comment>
<feature type="transmembrane region" description="Helical" evidence="5">
    <location>
        <begin position="68"/>
        <end position="88"/>
    </location>
</feature>
<feature type="transmembrane region" description="Helical" evidence="5">
    <location>
        <begin position="210"/>
        <end position="230"/>
    </location>
</feature>
<evidence type="ECO:0000256" key="3">
    <source>
        <dbReference type="ARBA" id="ARBA00022989"/>
    </source>
</evidence>
<dbReference type="Pfam" id="PF00892">
    <property type="entry name" value="EamA"/>
    <property type="match status" value="1"/>
</dbReference>
<feature type="transmembrane region" description="Helical" evidence="5">
    <location>
        <begin position="120"/>
        <end position="140"/>
    </location>
</feature>
<accession>L0KZL3</accession>
<dbReference type="Proteomes" id="UP000010866">
    <property type="component" value="Chromosome"/>
</dbReference>
<dbReference type="STRING" id="867904.Metho_1956"/>
<keyword evidence="3 5" id="KW-1133">Transmembrane helix</keyword>
<dbReference type="EMBL" id="CP003362">
    <property type="protein sequence ID" value="AGB50130.1"/>
    <property type="molecule type" value="Genomic_DNA"/>
</dbReference>
<evidence type="ECO:0000256" key="2">
    <source>
        <dbReference type="ARBA" id="ARBA00022692"/>
    </source>
</evidence>
<keyword evidence="4 5" id="KW-0472">Membrane</keyword>
<dbReference type="AlphaFoldDB" id="L0KZL3"/>
<dbReference type="GO" id="GO:0016020">
    <property type="term" value="C:membrane"/>
    <property type="evidence" value="ECO:0007669"/>
    <property type="project" value="UniProtKB-SubCell"/>
</dbReference>
<keyword evidence="2 5" id="KW-0812">Transmembrane</keyword>
<dbReference type="RefSeq" id="WP_015325295.1">
    <property type="nucleotide sequence ID" value="NC_019977.1"/>
</dbReference>
<dbReference type="HOGENOM" id="CLU_082109_0_0_2"/>
<evidence type="ECO:0000259" key="6">
    <source>
        <dbReference type="Pfam" id="PF00892"/>
    </source>
</evidence>
<evidence type="ECO:0000313" key="8">
    <source>
        <dbReference type="Proteomes" id="UP000010866"/>
    </source>
</evidence>
<dbReference type="InterPro" id="IPR050638">
    <property type="entry name" value="AA-Vitamin_Transporters"/>
</dbReference>
<feature type="domain" description="EamA" evidence="6">
    <location>
        <begin position="156"/>
        <end position="281"/>
    </location>
</feature>
<feature type="transmembrane region" description="Helical" evidence="5">
    <location>
        <begin position="34"/>
        <end position="56"/>
    </location>
</feature>
<feature type="transmembrane region" description="Helical" evidence="5">
    <location>
        <begin position="264"/>
        <end position="281"/>
    </location>
</feature>
<feature type="transmembrane region" description="Helical" evidence="5">
    <location>
        <begin position="152"/>
        <end position="172"/>
    </location>
</feature>
<sequence length="282" mass="29510" precursor="true">MIPAEFLVVLFGLLAAASWGAGDFSGGFASKKANVFSVVLIVQTVGVFLLAASAYLMGEQVPSSIGMIWGAVAGIFIGIALLALYHGLSQGKMGFIAPISAVVAASVPVFYGAFYEGLPAMYQMAGFMFALAAVWLIAGGNNDIGKMQLNDLRLPLIAGIGFGMFFICIDHVSESAVFWPLAAARAAAVAMILAFIVFKGSLSTPSKKILPVIILAGIFDTGGNTFFALASQAGRLDIASITSSLYPAGTVLLAWFILKEKMSLRQWIGVLLALIAIILISS</sequence>
<dbReference type="SUPFAM" id="SSF103481">
    <property type="entry name" value="Multidrug resistance efflux transporter EmrE"/>
    <property type="match status" value="1"/>
</dbReference>
<proteinExistence type="predicted"/>
<name>L0KZL3_METHD</name>
<dbReference type="Gene3D" id="1.10.3730.20">
    <property type="match status" value="1"/>
</dbReference>
<feature type="transmembrane region" description="Helical" evidence="5">
    <location>
        <begin position="178"/>
        <end position="198"/>
    </location>
</feature>
<gene>
    <name evidence="7" type="ordered locus">Metho_1956</name>
</gene>
<evidence type="ECO:0000256" key="1">
    <source>
        <dbReference type="ARBA" id="ARBA00004141"/>
    </source>
</evidence>
<dbReference type="OrthoDB" id="142253at2157"/>
<dbReference type="InterPro" id="IPR000620">
    <property type="entry name" value="EamA_dom"/>
</dbReference>
<dbReference type="PANTHER" id="PTHR32322">
    <property type="entry name" value="INNER MEMBRANE TRANSPORTER"/>
    <property type="match status" value="1"/>
</dbReference>
<evidence type="ECO:0000256" key="5">
    <source>
        <dbReference type="SAM" id="Phobius"/>
    </source>
</evidence>
<feature type="transmembrane region" description="Helical" evidence="5">
    <location>
        <begin position="6"/>
        <end position="22"/>
    </location>
</feature>
<dbReference type="InterPro" id="IPR037185">
    <property type="entry name" value="EmrE-like"/>
</dbReference>
<dbReference type="KEGG" id="mhz:Metho_1956"/>
<feature type="transmembrane region" description="Helical" evidence="5">
    <location>
        <begin position="236"/>
        <end position="257"/>
    </location>
</feature>
<evidence type="ECO:0000313" key="7">
    <source>
        <dbReference type="EMBL" id="AGB50130.1"/>
    </source>
</evidence>
<organism evidence="7 8">
    <name type="scientific">Methanomethylovorans hollandica (strain DSM 15978 / NBRC 107637 / DMS1)</name>
    <dbReference type="NCBI Taxonomy" id="867904"/>
    <lineage>
        <taxon>Archaea</taxon>
        <taxon>Methanobacteriati</taxon>
        <taxon>Methanobacteriota</taxon>
        <taxon>Stenosarchaea group</taxon>
        <taxon>Methanomicrobia</taxon>
        <taxon>Methanosarcinales</taxon>
        <taxon>Methanosarcinaceae</taxon>
        <taxon>Methanomethylovorans</taxon>
    </lineage>
</organism>
<keyword evidence="8" id="KW-1185">Reference proteome</keyword>
<evidence type="ECO:0000256" key="4">
    <source>
        <dbReference type="ARBA" id="ARBA00023136"/>
    </source>
</evidence>
<dbReference type="PANTHER" id="PTHR32322:SF2">
    <property type="entry name" value="EAMA DOMAIN-CONTAINING PROTEIN"/>
    <property type="match status" value="1"/>
</dbReference>
<feature type="transmembrane region" description="Helical" evidence="5">
    <location>
        <begin position="95"/>
        <end position="114"/>
    </location>
</feature>
<protein>
    <submittedName>
        <fullName evidence="7">Putative membrane protein</fullName>
    </submittedName>
</protein>
<reference evidence="8" key="1">
    <citation type="submission" date="2012-02" db="EMBL/GenBank/DDBJ databases">
        <title>Complete sequence of chromosome of Methanomethylovorans hollandica DSM 15978.</title>
        <authorList>
            <person name="Lucas S."/>
            <person name="Copeland A."/>
            <person name="Lapidus A."/>
            <person name="Glavina del Rio T."/>
            <person name="Dalin E."/>
            <person name="Tice H."/>
            <person name="Bruce D."/>
            <person name="Goodwin L."/>
            <person name="Pitluck S."/>
            <person name="Peters L."/>
            <person name="Mikhailova N."/>
            <person name="Held B."/>
            <person name="Kyrpides N."/>
            <person name="Mavromatis K."/>
            <person name="Ivanova N."/>
            <person name="Brettin T."/>
            <person name="Detter J.C."/>
            <person name="Han C."/>
            <person name="Larimer F."/>
            <person name="Land M."/>
            <person name="Hauser L."/>
            <person name="Markowitz V."/>
            <person name="Cheng J.-F."/>
            <person name="Hugenholtz P."/>
            <person name="Woyke T."/>
            <person name="Wu D."/>
            <person name="Spring S."/>
            <person name="Schroeder M."/>
            <person name="Brambilla E."/>
            <person name="Klenk H.-P."/>
            <person name="Eisen J.A."/>
        </authorList>
    </citation>
    <scope>NUCLEOTIDE SEQUENCE [LARGE SCALE GENOMIC DNA]</scope>
    <source>
        <strain evidence="8">DSM 15978 / NBRC 107637 / DMS1</strain>
    </source>
</reference>
<dbReference type="GeneID" id="14406469"/>